<proteinExistence type="predicted"/>
<feature type="region of interest" description="Disordered" evidence="1">
    <location>
        <begin position="82"/>
        <end position="134"/>
    </location>
</feature>
<evidence type="ECO:0000313" key="3">
    <source>
        <dbReference type="Proteomes" id="UP000324897"/>
    </source>
</evidence>
<sequence length="134" mass="14714">MVLETTPNKQPRKASRETPLVESEVRRSDRIKHLKKGFKSSSCVDKGCLACASEPPSLSPSVIKGIGSLCKISDKELNEATLKKKKTTKEPIGAKGKKIVVSNKASNEDKPNKKPKKDGKEKKPDSKKKTFLVL</sequence>
<feature type="region of interest" description="Disordered" evidence="1">
    <location>
        <begin position="1"/>
        <end position="28"/>
    </location>
</feature>
<dbReference type="EMBL" id="RWGY01000002">
    <property type="protein sequence ID" value="TVU49360.1"/>
    <property type="molecule type" value="Genomic_DNA"/>
</dbReference>
<dbReference type="PANTHER" id="PTHR33075">
    <property type="entry name" value="OS02G0499800 PROTEIN"/>
    <property type="match status" value="1"/>
</dbReference>
<name>A0A5J9WPS0_9POAL</name>
<feature type="non-terminal residue" evidence="2">
    <location>
        <position position="1"/>
    </location>
</feature>
<reference evidence="2 3" key="1">
    <citation type="journal article" date="2019" name="Sci. Rep.">
        <title>A high-quality genome of Eragrostis curvula grass provides insights into Poaceae evolution and supports new strategies to enhance forage quality.</title>
        <authorList>
            <person name="Carballo J."/>
            <person name="Santos B.A.C.M."/>
            <person name="Zappacosta D."/>
            <person name="Garbus I."/>
            <person name="Selva J.P."/>
            <person name="Gallo C.A."/>
            <person name="Diaz A."/>
            <person name="Albertini E."/>
            <person name="Caccamo M."/>
            <person name="Echenique V."/>
        </authorList>
    </citation>
    <scope>NUCLEOTIDE SEQUENCE [LARGE SCALE GENOMIC DNA]</scope>
    <source>
        <strain evidence="3">cv. Victoria</strain>
        <tissue evidence="2">Leaf</tissue>
    </source>
</reference>
<dbReference type="AlphaFoldDB" id="A0A5J9WPS0"/>
<dbReference type="Proteomes" id="UP000324897">
    <property type="component" value="Chromosome 6"/>
</dbReference>
<dbReference type="Gramene" id="TVU49360">
    <property type="protein sequence ID" value="TVU49360"/>
    <property type="gene ID" value="EJB05_00668"/>
</dbReference>
<accession>A0A5J9WPS0</accession>
<keyword evidence="3" id="KW-1185">Reference proteome</keyword>
<gene>
    <name evidence="2" type="ORF">EJB05_00668</name>
</gene>
<feature type="compositionally biased region" description="Basic and acidic residues" evidence="1">
    <location>
        <begin position="106"/>
        <end position="128"/>
    </location>
</feature>
<dbReference type="PANTHER" id="PTHR33075:SF9">
    <property type="entry name" value="DUF4283 DOMAIN-CONTAINING PROTEIN"/>
    <property type="match status" value="1"/>
</dbReference>
<protein>
    <submittedName>
        <fullName evidence="2">Uncharacterized protein</fullName>
    </submittedName>
</protein>
<comment type="caution">
    <text evidence="2">The sequence shown here is derived from an EMBL/GenBank/DDBJ whole genome shotgun (WGS) entry which is preliminary data.</text>
</comment>
<evidence type="ECO:0000313" key="2">
    <source>
        <dbReference type="EMBL" id="TVU49360.1"/>
    </source>
</evidence>
<evidence type="ECO:0000256" key="1">
    <source>
        <dbReference type="SAM" id="MobiDB-lite"/>
    </source>
</evidence>
<organism evidence="2 3">
    <name type="scientific">Eragrostis curvula</name>
    <name type="common">weeping love grass</name>
    <dbReference type="NCBI Taxonomy" id="38414"/>
    <lineage>
        <taxon>Eukaryota</taxon>
        <taxon>Viridiplantae</taxon>
        <taxon>Streptophyta</taxon>
        <taxon>Embryophyta</taxon>
        <taxon>Tracheophyta</taxon>
        <taxon>Spermatophyta</taxon>
        <taxon>Magnoliopsida</taxon>
        <taxon>Liliopsida</taxon>
        <taxon>Poales</taxon>
        <taxon>Poaceae</taxon>
        <taxon>PACMAD clade</taxon>
        <taxon>Chloridoideae</taxon>
        <taxon>Eragrostideae</taxon>
        <taxon>Eragrostidinae</taxon>
        <taxon>Eragrostis</taxon>
    </lineage>
</organism>